<dbReference type="RefSeq" id="WP_191180845.1">
    <property type="nucleotide sequence ID" value="NZ_JACXXP010000032.1"/>
</dbReference>
<keyword evidence="3" id="KW-1185">Reference proteome</keyword>
<dbReference type="Proteomes" id="UP000603715">
    <property type="component" value="Unassembled WGS sequence"/>
</dbReference>
<evidence type="ECO:0000313" key="3">
    <source>
        <dbReference type="Proteomes" id="UP000603715"/>
    </source>
</evidence>
<comment type="caution">
    <text evidence="2">The sequence shown here is derived from an EMBL/GenBank/DDBJ whole genome shotgun (WGS) entry which is preliminary data.</text>
</comment>
<dbReference type="EMBL" id="JAJJML010000001">
    <property type="protein sequence ID" value="MCC9036857.1"/>
    <property type="molecule type" value="Genomic_DNA"/>
</dbReference>
<gene>
    <name evidence="1" type="ORF">IEW27_17755</name>
    <name evidence="2" type="ORF">LNP80_21855</name>
</gene>
<protein>
    <submittedName>
        <fullName evidence="2">Uncharacterized protein</fullName>
    </submittedName>
</protein>
<proteinExistence type="predicted"/>
<dbReference type="EMBL" id="JACXXP010000032">
    <property type="protein sequence ID" value="MBD3906431.1"/>
    <property type="molecule type" value="Genomic_DNA"/>
</dbReference>
<dbReference type="Proteomes" id="UP001107960">
    <property type="component" value="Unassembled WGS sequence"/>
</dbReference>
<reference evidence="1" key="3">
    <citation type="submission" date="2024-05" db="EMBL/GenBank/DDBJ databases">
        <title>Description of novel Chryseobacterium sp. strain C-2.</title>
        <authorList>
            <person name="Saticioglu I.B."/>
        </authorList>
    </citation>
    <scope>NUCLEOTIDE SEQUENCE</scope>
    <source>
        <strain evidence="1">C-2</strain>
    </source>
</reference>
<sequence>METPHITEEYFCVNCDKFLRREDVYKTWDCPICKYLIHIRILTDEKDNACYRVLPQNLEVGDIVFTHRESDYHAILRVIDQENLIQLNLKNYGSLKVAKNRYVLKIDGGWYH</sequence>
<reference evidence="3" key="2">
    <citation type="submission" date="2023-07" db="EMBL/GenBank/DDBJ databases">
        <title>Description of novel Chryseobacterium sp. strain C-2.</title>
        <authorList>
            <person name="Saticioglu I.B."/>
        </authorList>
    </citation>
    <scope>NUCLEOTIDE SEQUENCE [LARGE SCALE GENOMIC DNA]</scope>
    <source>
        <strain evidence="3">C-2</strain>
    </source>
</reference>
<reference evidence="2" key="1">
    <citation type="submission" date="2021-11" db="EMBL/GenBank/DDBJ databases">
        <title>Description of novel Chryseobacterium species.</title>
        <authorList>
            <person name="Saticioglu I.B."/>
            <person name="Ay H."/>
            <person name="Altun S."/>
            <person name="Duman M."/>
        </authorList>
    </citation>
    <scope>NUCLEOTIDE SEQUENCE</scope>
    <source>
        <strain evidence="2">C-39</strain>
    </source>
</reference>
<evidence type="ECO:0000313" key="1">
    <source>
        <dbReference type="EMBL" id="MBD3906431.1"/>
    </source>
</evidence>
<evidence type="ECO:0000313" key="4">
    <source>
        <dbReference type="Proteomes" id="UP001107960"/>
    </source>
</evidence>
<organism evidence="2 4">
    <name type="scientific">Chryseobacterium muglaense</name>
    <dbReference type="NCBI Taxonomy" id="2893752"/>
    <lineage>
        <taxon>Bacteria</taxon>
        <taxon>Pseudomonadati</taxon>
        <taxon>Bacteroidota</taxon>
        <taxon>Flavobacteriia</taxon>
        <taxon>Flavobacteriales</taxon>
        <taxon>Weeksellaceae</taxon>
        <taxon>Chryseobacterium group</taxon>
        <taxon>Chryseobacterium</taxon>
    </lineage>
</organism>
<name>A0A9Q3UYD1_9FLAO</name>
<accession>A0A9Q3UYD1</accession>
<evidence type="ECO:0000313" key="2">
    <source>
        <dbReference type="EMBL" id="MCC9036857.1"/>
    </source>
</evidence>
<dbReference type="AlphaFoldDB" id="A0A9Q3UYD1"/>